<dbReference type="EMBL" id="MFJL01000041">
    <property type="protein sequence ID" value="OGG12860.1"/>
    <property type="molecule type" value="Genomic_DNA"/>
</dbReference>
<dbReference type="InterPro" id="IPR001173">
    <property type="entry name" value="Glyco_trans_2-like"/>
</dbReference>
<dbReference type="STRING" id="1798382.A3D77_07430"/>
<dbReference type="SUPFAM" id="SSF53448">
    <property type="entry name" value="Nucleotide-diphospho-sugar transferases"/>
    <property type="match status" value="1"/>
</dbReference>
<dbReference type="InterPro" id="IPR050834">
    <property type="entry name" value="Glycosyltransf_2"/>
</dbReference>
<dbReference type="Proteomes" id="UP000176923">
    <property type="component" value="Unassembled WGS sequence"/>
</dbReference>
<name>A0A1F5ZK44_9BACT</name>
<sequence length="274" mass="31554">MIYVIDAGSSDGTIQYLEKLEKRKKIKFIRQKKKIGQIKSFNKILPKITSKYVCWLSDDNVVVDNMLDEAIGILDENNSIGMIGLKVKDMMGKLSQEPYIGSVWSSGVLNINQGIIRTDLFKKIGYFDDAFPDYGMDADLTTKVLLAGYKVVLTKKIAVLHFRDYGKNPGTNSEKERRKKILRAIEIYKIKYRTLCRNIRVSRRVYTSLLPVSAIFIRACCSIINLAGFIRNSGLRINQRDLRNIFESEYVSLNDLYLNRRKLYYLVQSINSPH</sequence>
<protein>
    <recommendedName>
        <fullName evidence="1">Glycosyltransferase 2-like domain-containing protein</fullName>
    </recommendedName>
</protein>
<comment type="caution">
    <text evidence="2">The sequence shown here is derived from an EMBL/GenBank/DDBJ whole genome shotgun (WGS) entry which is preliminary data.</text>
</comment>
<dbReference type="Gene3D" id="3.90.550.10">
    <property type="entry name" value="Spore Coat Polysaccharide Biosynthesis Protein SpsA, Chain A"/>
    <property type="match status" value="1"/>
</dbReference>
<dbReference type="InterPro" id="IPR029044">
    <property type="entry name" value="Nucleotide-diphossugar_trans"/>
</dbReference>
<evidence type="ECO:0000313" key="3">
    <source>
        <dbReference type="Proteomes" id="UP000176923"/>
    </source>
</evidence>
<reference evidence="2 3" key="1">
    <citation type="journal article" date="2016" name="Nat. Commun.">
        <title>Thousands of microbial genomes shed light on interconnected biogeochemical processes in an aquifer system.</title>
        <authorList>
            <person name="Anantharaman K."/>
            <person name="Brown C.T."/>
            <person name="Hug L.A."/>
            <person name="Sharon I."/>
            <person name="Castelle C.J."/>
            <person name="Probst A.J."/>
            <person name="Thomas B.C."/>
            <person name="Singh A."/>
            <person name="Wilkins M.J."/>
            <person name="Karaoz U."/>
            <person name="Brodie E.L."/>
            <person name="Williams K.H."/>
            <person name="Hubbard S.S."/>
            <person name="Banfield J.F."/>
        </authorList>
    </citation>
    <scope>NUCLEOTIDE SEQUENCE [LARGE SCALE GENOMIC DNA]</scope>
</reference>
<feature type="domain" description="Glycosyltransferase 2-like" evidence="1">
    <location>
        <begin position="2"/>
        <end position="89"/>
    </location>
</feature>
<proteinExistence type="predicted"/>
<dbReference type="PANTHER" id="PTHR43685:SF2">
    <property type="entry name" value="GLYCOSYLTRANSFERASE 2-LIKE DOMAIN-CONTAINING PROTEIN"/>
    <property type="match status" value="1"/>
</dbReference>
<organism evidence="2 3">
    <name type="scientific">Candidatus Gottesmanbacteria bacterium RIFCSPHIGHO2_02_FULL_39_11</name>
    <dbReference type="NCBI Taxonomy" id="1798382"/>
    <lineage>
        <taxon>Bacteria</taxon>
        <taxon>Candidatus Gottesmaniibacteriota</taxon>
    </lineage>
</organism>
<dbReference type="AlphaFoldDB" id="A0A1F5ZK44"/>
<dbReference type="Pfam" id="PF00535">
    <property type="entry name" value="Glycos_transf_2"/>
    <property type="match status" value="1"/>
</dbReference>
<gene>
    <name evidence="2" type="ORF">A3D77_07430</name>
</gene>
<evidence type="ECO:0000313" key="2">
    <source>
        <dbReference type="EMBL" id="OGG12860.1"/>
    </source>
</evidence>
<dbReference type="PANTHER" id="PTHR43685">
    <property type="entry name" value="GLYCOSYLTRANSFERASE"/>
    <property type="match status" value="1"/>
</dbReference>
<evidence type="ECO:0000259" key="1">
    <source>
        <dbReference type="Pfam" id="PF00535"/>
    </source>
</evidence>
<accession>A0A1F5ZK44</accession>